<dbReference type="EMBL" id="JAANIU010006335">
    <property type="protein sequence ID" value="KAG1542394.1"/>
    <property type="molecule type" value="Genomic_DNA"/>
</dbReference>
<evidence type="ECO:0000313" key="2">
    <source>
        <dbReference type="Proteomes" id="UP000740926"/>
    </source>
</evidence>
<protein>
    <submittedName>
        <fullName evidence="1">Uncharacterized protein</fullName>
    </submittedName>
</protein>
<dbReference type="AlphaFoldDB" id="A0A9P6Y958"/>
<organism evidence="1 2">
    <name type="scientific">Rhizopus delemar</name>
    <dbReference type="NCBI Taxonomy" id="936053"/>
    <lineage>
        <taxon>Eukaryota</taxon>
        <taxon>Fungi</taxon>
        <taxon>Fungi incertae sedis</taxon>
        <taxon>Mucoromycota</taxon>
        <taxon>Mucoromycotina</taxon>
        <taxon>Mucoromycetes</taxon>
        <taxon>Mucorales</taxon>
        <taxon>Mucorineae</taxon>
        <taxon>Rhizopodaceae</taxon>
        <taxon>Rhizopus</taxon>
    </lineage>
</organism>
<accession>A0A9P6Y958</accession>
<comment type="caution">
    <text evidence="1">The sequence shown here is derived from an EMBL/GenBank/DDBJ whole genome shotgun (WGS) entry which is preliminary data.</text>
</comment>
<keyword evidence="2" id="KW-1185">Reference proteome</keyword>
<dbReference type="PANTHER" id="PTHR10492:SF95">
    <property type="entry name" value="HELITRON HELICASE-LIKE DOMAIN-CONTAINING PROTEIN"/>
    <property type="match status" value="1"/>
</dbReference>
<sequence length="198" mass="22998">MGFFKYNLTHDDGRNYLYQEFPSHYIWKNKERTWQARKKGYAVGRMYYCTPTAGERFFLRLLLTVVRGPTSFENLKTVNGVVYSTFRAACQALHLIEDDQEWFKCFSEAVEFVSGSSLRSLFVSALLFQELNEPKALWDRFCLNICDDLDIRIAQLGLLNQLCSDDTSNAFHQNLPKLDYGLYLLEQALIDAARLTVM</sequence>
<gene>
    <name evidence="1" type="ORF">G6F50_014110</name>
</gene>
<evidence type="ECO:0000313" key="1">
    <source>
        <dbReference type="EMBL" id="KAG1542394.1"/>
    </source>
</evidence>
<dbReference type="Proteomes" id="UP000740926">
    <property type="component" value="Unassembled WGS sequence"/>
</dbReference>
<dbReference type="PANTHER" id="PTHR10492">
    <property type="match status" value="1"/>
</dbReference>
<reference evidence="1 2" key="1">
    <citation type="journal article" date="2020" name="Microb. Genom.">
        <title>Genetic diversity of clinical and environmental Mucorales isolates obtained from an investigation of mucormycosis cases among solid organ transplant recipients.</title>
        <authorList>
            <person name="Nguyen M.H."/>
            <person name="Kaul D."/>
            <person name="Muto C."/>
            <person name="Cheng S.J."/>
            <person name="Richter R.A."/>
            <person name="Bruno V.M."/>
            <person name="Liu G."/>
            <person name="Beyhan S."/>
            <person name="Sundermann A.J."/>
            <person name="Mounaud S."/>
            <person name="Pasculle A.W."/>
            <person name="Nierman W.C."/>
            <person name="Driscoll E."/>
            <person name="Cumbie R."/>
            <person name="Clancy C.J."/>
            <person name="Dupont C.L."/>
        </authorList>
    </citation>
    <scope>NUCLEOTIDE SEQUENCE [LARGE SCALE GENOMIC DNA]</scope>
    <source>
        <strain evidence="1 2">GL24</strain>
    </source>
</reference>
<name>A0A9P6Y958_9FUNG</name>
<proteinExistence type="predicted"/>